<dbReference type="EMBL" id="PJQM01000711">
    <property type="protein sequence ID" value="RCI04340.1"/>
    <property type="molecule type" value="Genomic_DNA"/>
</dbReference>
<reference evidence="1 2" key="1">
    <citation type="journal article" date="2018" name="G3 (Bethesda)">
        <title>Phylogenetic and Phylogenomic Definition of Rhizopus Species.</title>
        <authorList>
            <person name="Gryganskyi A.P."/>
            <person name="Golan J."/>
            <person name="Dolatabadi S."/>
            <person name="Mondo S."/>
            <person name="Robb S."/>
            <person name="Idnurm A."/>
            <person name="Muszewska A."/>
            <person name="Steczkiewicz K."/>
            <person name="Masonjones S."/>
            <person name="Liao H.L."/>
            <person name="Gajdeczka M.T."/>
            <person name="Anike F."/>
            <person name="Vuek A."/>
            <person name="Anishchenko I.M."/>
            <person name="Voigt K."/>
            <person name="de Hoog G.S."/>
            <person name="Smith M.E."/>
            <person name="Heitman J."/>
            <person name="Vilgalys R."/>
            <person name="Stajich J.E."/>
        </authorList>
    </citation>
    <scope>NUCLEOTIDE SEQUENCE [LARGE SCALE GENOMIC DNA]</scope>
    <source>
        <strain evidence="1 2">LSU 92-RS-03</strain>
    </source>
</reference>
<evidence type="ECO:0000313" key="1">
    <source>
        <dbReference type="EMBL" id="RCI04340.1"/>
    </source>
</evidence>
<comment type="caution">
    <text evidence="1">The sequence shown here is derived from an EMBL/GenBank/DDBJ whole genome shotgun (WGS) entry which is preliminary data.</text>
</comment>
<keyword evidence="2" id="KW-1185">Reference proteome</keyword>
<evidence type="ECO:0000313" key="2">
    <source>
        <dbReference type="Proteomes" id="UP000253551"/>
    </source>
</evidence>
<dbReference type="Proteomes" id="UP000253551">
    <property type="component" value="Unassembled WGS sequence"/>
</dbReference>
<proteinExistence type="predicted"/>
<dbReference type="AlphaFoldDB" id="A0A367KQD5"/>
<organism evidence="1 2">
    <name type="scientific">Rhizopus stolonifer</name>
    <name type="common">Rhizopus nigricans</name>
    <dbReference type="NCBI Taxonomy" id="4846"/>
    <lineage>
        <taxon>Eukaryota</taxon>
        <taxon>Fungi</taxon>
        <taxon>Fungi incertae sedis</taxon>
        <taxon>Mucoromycota</taxon>
        <taxon>Mucoromycotina</taxon>
        <taxon>Mucoromycetes</taxon>
        <taxon>Mucorales</taxon>
        <taxon>Mucorineae</taxon>
        <taxon>Rhizopodaceae</taxon>
        <taxon>Rhizopus</taxon>
    </lineage>
</organism>
<accession>A0A367KQD5</accession>
<protein>
    <submittedName>
        <fullName evidence="1">Uncharacterized protein</fullName>
    </submittedName>
</protein>
<feature type="non-terminal residue" evidence="1">
    <location>
        <position position="60"/>
    </location>
</feature>
<sequence>MSAAIRRQLMRGLSSTARVAATRTTPVLVKHVSARTFTTTSVPKFMALRALGNQVAAKDT</sequence>
<gene>
    <name evidence="1" type="ORF">CU098_000272</name>
</gene>
<name>A0A367KQD5_RHIST</name>
<dbReference type="STRING" id="4846.A0A367KQD5"/>